<proteinExistence type="predicted"/>
<evidence type="ECO:0000313" key="2">
    <source>
        <dbReference type="EMBL" id="MDP9830504.1"/>
    </source>
</evidence>
<feature type="region of interest" description="Disordered" evidence="1">
    <location>
        <begin position="1"/>
        <end position="37"/>
    </location>
</feature>
<keyword evidence="3" id="KW-1185">Reference proteome</keyword>
<dbReference type="Pfam" id="PF11272">
    <property type="entry name" value="DUF3072"/>
    <property type="match status" value="1"/>
</dbReference>
<evidence type="ECO:0000313" key="3">
    <source>
        <dbReference type="Proteomes" id="UP001235712"/>
    </source>
</evidence>
<evidence type="ECO:0000256" key="1">
    <source>
        <dbReference type="SAM" id="MobiDB-lite"/>
    </source>
</evidence>
<dbReference type="EMBL" id="JAUSQZ010000001">
    <property type="protein sequence ID" value="MDP9830504.1"/>
    <property type="molecule type" value="Genomic_DNA"/>
</dbReference>
<comment type="caution">
    <text evidence="2">The sequence shown here is derived from an EMBL/GenBank/DDBJ whole genome shotgun (WGS) entry which is preliminary data.</text>
</comment>
<evidence type="ECO:0008006" key="4">
    <source>
        <dbReference type="Google" id="ProtNLM"/>
    </source>
</evidence>
<feature type="region of interest" description="Disordered" evidence="1">
    <location>
        <begin position="53"/>
        <end position="79"/>
    </location>
</feature>
<feature type="compositionally biased region" description="Basic and acidic residues" evidence="1">
    <location>
        <begin position="59"/>
        <end position="79"/>
    </location>
</feature>
<dbReference type="InterPro" id="IPR021425">
    <property type="entry name" value="DUF3072"/>
</dbReference>
<dbReference type="RefSeq" id="WP_307249572.1">
    <property type="nucleotide sequence ID" value="NZ_JAUSQZ010000001.1"/>
</dbReference>
<sequence>MSENLTNSDDTSTGLSTDPSAVKPPQEWATGDEPATGAQISYLETLAREVGEEVPGDLTKAHASELIDQYRERSPRVES</sequence>
<gene>
    <name evidence="2" type="ORF">J2S57_006253</name>
</gene>
<feature type="compositionally biased region" description="Polar residues" evidence="1">
    <location>
        <begin position="1"/>
        <end position="19"/>
    </location>
</feature>
<protein>
    <recommendedName>
        <fullName evidence="4">DUF3072 family protein</fullName>
    </recommendedName>
</protein>
<dbReference type="Proteomes" id="UP001235712">
    <property type="component" value="Unassembled WGS sequence"/>
</dbReference>
<name>A0ABT9PDN5_9ACTN</name>
<reference evidence="2 3" key="1">
    <citation type="submission" date="2023-07" db="EMBL/GenBank/DDBJ databases">
        <title>Sequencing the genomes of 1000 actinobacteria strains.</title>
        <authorList>
            <person name="Klenk H.-P."/>
        </authorList>
    </citation>
    <scope>NUCLEOTIDE SEQUENCE [LARGE SCALE GENOMIC DNA]</scope>
    <source>
        <strain evidence="2 3">DSM 44388</strain>
    </source>
</reference>
<organism evidence="2 3">
    <name type="scientific">Kineosporia succinea</name>
    <dbReference type="NCBI Taxonomy" id="84632"/>
    <lineage>
        <taxon>Bacteria</taxon>
        <taxon>Bacillati</taxon>
        <taxon>Actinomycetota</taxon>
        <taxon>Actinomycetes</taxon>
        <taxon>Kineosporiales</taxon>
        <taxon>Kineosporiaceae</taxon>
        <taxon>Kineosporia</taxon>
    </lineage>
</organism>
<accession>A0ABT9PDN5</accession>